<comment type="caution">
    <text evidence="2">The sequence shown here is derived from an EMBL/GenBank/DDBJ whole genome shotgun (WGS) entry which is preliminary data.</text>
</comment>
<feature type="compositionally biased region" description="Basic and acidic residues" evidence="1">
    <location>
        <begin position="1"/>
        <end position="13"/>
    </location>
</feature>
<protein>
    <submittedName>
        <fullName evidence="2">Uncharacterized protein</fullName>
    </submittedName>
</protein>
<keyword evidence="3" id="KW-1185">Reference proteome</keyword>
<reference evidence="2 3" key="1">
    <citation type="submission" date="2019-09" db="EMBL/GenBank/DDBJ databases">
        <title>YIM 132548 draft genome.</title>
        <authorList>
            <person name="Jiang L."/>
        </authorList>
    </citation>
    <scope>NUCLEOTIDE SEQUENCE [LARGE SCALE GENOMIC DNA]</scope>
    <source>
        <strain evidence="2 3">YIM 132548</strain>
    </source>
</reference>
<sequence>MRNGDPERRDADGAPHLSRPGEVECAARAPGEGCDPSGQGASLTPTLSRTGEGARRAARADHGTTHHSGRARARGGSGPQPRHGARPCSGLEEELLYLPCSVGRFVQVPEEKRRKPSIALGGRSTT</sequence>
<accession>A0A6N6MST7</accession>
<feature type="region of interest" description="Disordered" evidence="1">
    <location>
        <begin position="1"/>
        <end position="87"/>
    </location>
</feature>
<evidence type="ECO:0000313" key="2">
    <source>
        <dbReference type="EMBL" id="KAB1074351.1"/>
    </source>
</evidence>
<feature type="compositionally biased region" description="Basic and acidic residues" evidence="1">
    <location>
        <begin position="52"/>
        <end position="64"/>
    </location>
</feature>
<name>A0A6N6MST7_9HYPH</name>
<dbReference type="Proteomes" id="UP000441523">
    <property type="component" value="Unassembled WGS sequence"/>
</dbReference>
<feature type="compositionally biased region" description="Polar residues" evidence="1">
    <location>
        <begin position="39"/>
        <end position="48"/>
    </location>
</feature>
<proteinExistence type="predicted"/>
<organism evidence="2 3">
    <name type="scientific">Methylobacterium planeticum</name>
    <dbReference type="NCBI Taxonomy" id="2615211"/>
    <lineage>
        <taxon>Bacteria</taxon>
        <taxon>Pseudomonadati</taxon>
        <taxon>Pseudomonadota</taxon>
        <taxon>Alphaproteobacteria</taxon>
        <taxon>Hyphomicrobiales</taxon>
        <taxon>Methylobacteriaceae</taxon>
        <taxon>Methylobacterium</taxon>
    </lineage>
</organism>
<gene>
    <name evidence="2" type="ORF">F6X51_08235</name>
</gene>
<evidence type="ECO:0000256" key="1">
    <source>
        <dbReference type="SAM" id="MobiDB-lite"/>
    </source>
</evidence>
<dbReference type="AlphaFoldDB" id="A0A6N6MST7"/>
<evidence type="ECO:0000313" key="3">
    <source>
        <dbReference type="Proteomes" id="UP000441523"/>
    </source>
</evidence>
<dbReference type="EMBL" id="VZZJ01000005">
    <property type="protein sequence ID" value="KAB1074351.1"/>
    <property type="molecule type" value="Genomic_DNA"/>
</dbReference>